<proteinExistence type="predicted"/>
<sequence>MPSRDGGGVPVQEQPQTAQFMRGAELPVERIPQQRLFVREDAVRDDLHVVLLPQGLAGSMPKSHPEGCRGTGGRTRCRSKEATIVASALTLLAEQGCTRMSLGQWPRDIRVSARPPSTSASRPRR</sequence>
<dbReference type="Proteomes" id="UP001596012">
    <property type="component" value="Unassembled WGS sequence"/>
</dbReference>
<reference evidence="3" key="1">
    <citation type="journal article" date="2019" name="Int. J. Syst. Evol. Microbiol.">
        <title>The Global Catalogue of Microorganisms (GCM) 10K type strain sequencing project: providing services to taxonomists for standard genome sequencing and annotation.</title>
        <authorList>
            <consortium name="The Broad Institute Genomics Platform"/>
            <consortium name="The Broad Institute Genome Sequencing Center for Infectious Disease"/>
            <person name="Wu L."/>
            <person name="Ma J."/>
        </authorList>
    </citation>
    <scope>NUCLEOTIDE SEQUENCE [LARGE SCALE GENOMIC DNA]</scope>
    <source>
        <strain evidence="3">DT43</strain>
    </source>
</reference>
<name>A0ABV8YEC8_9ACTN</name>
<dbReference type="EMBL" id="JBHSFG010000006">
    <property type="protein sequence ID" value="MFC4463642.1"/>
    <property type="molecule type" value="Genomic_DNA"/>
</dbReference>
<protein>
    <submittedName>
        <fullName evidence="2">Uncharacterized protein</fullName>
    </submittedName>
</protein>
<evidence type="ECO:0000313" key="3">
    <source>
        <dbReference type="Proteomes" id="UP001596012"/>
    </source>
</evidence>
<evidence type="ECO:0000256" key="1">
    <source>
        <dbReference type="SAM" id="MobiDB-lite"/>
    </source>
</evidence>
<feature type="region of interest" description="Disordered" evidence="1">
    <location>
        <begin position="56"/>
        <end position="75"/>
    </location>
</feature>
<organism evidence="2 3">
    <name type="scientific">Streptomyces xiangluensis</name>
    <dbReference type="NCBI Taxonomy" id="2665720"/>
    <lineage>
        <taxon>Bacteria</taxon>
        <taxon>Bacillati</taxon>
        <taxon>Actinomycetota</taxon>
        <taxon>Actinomycetes</taxon>
        <taxon>Kitasatosporales</taxon>
        <taxon>Streptomycetaceae</taxon>
        <taxon>Streptomyces</taxon>
    </lineage>
</organism>
<gene>
    <name evidence="2" type="ORF">ACFPH6_03340</name>
</gene>
<comment type="caution">
    <text evidence="2">The sequence shown here is derived from an EMBL/GenBank/DDBJ whole genome shotgun (WGS) entry which is preliminary data.</text>
</comment>
<accession>A0ABV8YEC8</accession>
<dbReference type="RefSeq" id="WP_386337082.1">
    <property type="nucleotide sequence ID" value="NZ_JBHSFG010000006.1"/>
</dbReference>
<keyword evidence="3" id="KW-1185">Reference proteome</keyword>
<evidence type="ECO:0000313" key="2">
    <source>
        <dbReference type="EMBL" id="MFC4463642.1"/>
    </source>
</evidence>